<feature type="transmembrane region" description="Helical" evidence="16">
    <location>
        <begin position="72"/>
        <end position="90"/>
    </location>
</feature>
<comment type="subcellular location">
    <subcellularLocation>
        <location evidence="2">Mitochondrion inner membrane</location>
        <topology evidence="2">Single-pass membrane protein</topology>
        <orientation evidence="2">Matrix side</orientation>
    </subcellularLocation>
</comment>
<keyword evidence="18" id="KW-1185">Reference proteome</keyword>
<comment type="similarity">
    <text evidence="3">Belongs to the complex I NDUFB4 subunit family.</text>
</comment>
<evidence type="ECO:0000256" key="16">
    <source>
        <dbReference type="SAM" id="Phobius"/>
    </source>
</evidence>
<name>A0A8D0G3F6_SPHPU</name>
<evidence type="ECO:0000256" key="6">
    <source>
        <dbReference type="ARBA" id="ARBA00022448"/>
    </source>
</evidence>
<evidence type="ECO:0000256" key="5">
    <source>
        <dbReference type="ARBA" id="ARBA00018681"/>
    </source>
</evidence>
<dbReference type="GO" id="GO:0005743">
    <property type="term" value="C:mitochondrial inner membrane"/>
    <property type="evidence" value="ECO:0007669"/>
    <property type="project" value="UniProtKB-SubCell"/>
</dbReference>
<comment type="subunit">
    <text evidence="4">Complex I is composed of 45 different subunits.</text>
</comment>
<reference evidence="17" key="2">
    <citation type="submission" date="2025-09" db="UniProtKB">
        <authorList>
            <consortium name="Ensembl"/>
        </authorList>
    </citation>
    <scope>IDENTIFICATION</scope>
</reference>
<dbReference type="AlphaFoldDB" id="A0A8D0G3F6"/>
<evidence type="ECO:0000256" key="10">
    <source>
        <dbReference type="ARBA" id="ARBA00022982"/>
    </source>
</evidence>
<evidence type="ECO:0000256" key="9">
    <source>
        <dbReference type="ARBA" id="ARBA00022792"/>
    </source>
</evidence>
<evidence type="ECO:0000256" key="7">
    <source>
        <dbReference type="ARBA" id="ARBA00022660"/>
    </source>
</evidence>
<evidence type="ECO:0000256" key="11">
    <source>
        <dbReference type="ARBA" id="ARBA00022989"/>
    </source>
</evidence>
<keyword evidence="6" id="KW-0813">Transport</keyword>
<evidence type="ECO:0000313" key="18">
    <source>
        <dbReference type="Proteomes" id="UP000694392"/>
    </source>
</evidence>
<evidence type="ECO:0000256" key="8">
    <source>
        <dbReference type="ARBA" id="ARBA00022692"/>
    </source>
</evidence>
<keyword evidence="10" id="KW-0249">Electron transport</keyword>
<protein>
    <recommendedName>
        <fullName evidence="5">NADH dehydrogenase [ubiquinone] 1 beta subcomplex subunit 4</fullName>
    </recommendedName>
    <alternativeName>
        <fullName evidence="14">Complex I-B15</fullName>
    </alternativeName>
    <alternativeName>
        <fullName evidence="15">NADH-ubiquinone oxidoreductase B15 subunit</fullName>
    </alternativeName>
</protein>
<dbReference type="Proteomes" id="UP000694392">
    <property type="component" value="Unplaced"/>
</dbReference>
<evidence type="ECO:0000256" key="12">
    <source>
        <dbReference type="ARBA" id="ARBA00023128"/>
    </source>
</evidence>
<keyword evidence="12" id="KW-0496">Mitochondrion</keyword>
<keyword evidence="8 16" id="KW-0812">Transmembrane</keyword>
<proteinExistence type="inferred from homology"/>
<dbReference type="PANTHER" id="PTHR15469:SF0">
    <property type="entry name" value="NADH DEHYDROGENASE [UBIQUINONE] 1 BETA SUBCOMPLEX SUBUNIT 4"/>
    <property type="match status" value="1"/>
</dbReference>
<keyword evidence="9" id="KW-0999">Mitochondrion inner membrane</keyword>
<keyword evidence="13 16" id="KW-0472">Membrane</keyword>
<dbReference type="PANTHER" id="PTHR15469">
    <property type="entry name" value="NADH-UBIQUINONE OXIDOREDUCTASE B15 SUBUNIT"/>
    <property type="match status" value="1"/>
</dbReference>
<evidence type="ECO:0000256" key="2">
    <source>
        <dbReference type="ARBA" id="ARBA00004298"/>
    </source>
</evidence>
<dbReference type="GeneTree" id="ENSGT00390000007133"/>
<dbReference type="InterPro" id="IPR009866">
    <property type="entry name" value="NADH_UbQ_OxRdtase_NDUFB4_su"/>
</dbReference>
<evidence type="ECO:0000256" key="15">
    <source>
        <dbReference type="ARBA" id="ARBA00030987"/>
    </source>
</evidence>
<dbReference type="OMA" id="VHARANP"/>
<keyword evidence="7" id="KW-0679">Respiratory chain</keyword>
<keyword evidence="11 16" id="KW-1133">Transmembrane helix</keyword>
<organism evidence="17 18">
    <name type="scientific">Sphenodon punctatus</name>
    <name type="common">Tuatara</name>
    <name type="synonym">Hatteria punctata</name>
    <dbReference type="NCBI Taxonomy" id="8508"/>
    <lineage>
        <taxon>Eukaryota</taxon>
        <taxon>Metazoa</taxon>
        <taxon>Chordata</taxon>
        <taxon>Craniata</taxon>
        <taxon>Vertebrata</taxon>
        <taxon>Euteleostomi</taxon>
        <taxon>Lepidosauria</taxon>
        <taxon>Sphenodontia</taxon>
        <taxon>Sphenodontidae</taxon>
        <taxon>Sphenodon</taxon>
    </lineage>
</organism>
<comment type="function">
    <text evidence="1">Accessory subunit of the mitochondrial membrane respiratory chain NADH dehydrogenase (Complex I), that is believed not to be involved in catalysis. Complex I functions in the transfer of electrons from NADH to the respiratory chain. The immediate electron acceptor for the enzyme is believed to be ubiquinone.</text>
</comment>
<evidence type="ECO:0000256" key="14">
    <source>
        <dbReference type="ARBA" id="ARBA00030212"/>
    </source>
</evidence>
<reference evidence="17" key="1">
    <citation type="submission" date="2025-08" db="UniProtKB">
        <authorList>
            <consortium name="Ensembl"/>
        </authorList>
    </citation>
    <scope>IDENTIFICATION</scope>
</reference>
<evidence type="ECO:0000313" key="17">
    <source>
        <dbReference type="Ensembl" id="ENSSPUP00000000143.1"/>
    </source>
</evidence>
<dbReference type="Ensembl" id="ENSSPUT00000000158.1">
    <property type="protein sequence ID" value="ENSSPUP00000000143.1"/>
    <property type="gene ID" value="ENSSPUG00000000058.1"/>
</dbReference>
<evidence type="ECO:0000256" key="3">
    <source>
        <dbReference type="ARBA" id="ARBA00007260"/>
    </source>
</evidence>
<accession>A0A8D0G3F6</accession>
<evidence type="ECO:0000256" key="13">
    <source>
        <dbReference type="ARBA" id="ARBA00023136"/>
    </source>
</evidence>
<evidence type="ECO:0000256" key="4">
    <source>
        <dbReference type="ARBA" id="ARBA00011533"/>
    </source>
</evidence>
<evidence type="ECO:0000256" key="1">
    <source>
        <dbReference type="ARBA" id="ARBA00003195"/>
    </source>
</evidence>
<sequence length="115" mass="13707">KMTWPGYVPSPFAMLLATLDPRLAIRARLKHEFQLKLNDPQHPQIIEDPAMTHWVYARMNIYPNFHPTPKNSLLGAFWGIGPVLFWWSIFKTERDYRERLMKEGKYEWSPFQICS</sequence>
<dbReference type="Pfam" id="PF07225">
    <property type="entry name" value="NDUF_B4"/>
    <property type="match status" value="1"/>
</dbReference>